<protein>
    <submittedName>
        <fullName evidence="2">Glucosidase</fullName>
    </submittedName>
</protein>
<dbReference type="AlphaFoldDB" id="A0A552D577"/>
<dbReference type="InterPro" id="IPR054491">
    <property type="entry name" value="MGH1-like_GH"/>
</dbReference>
<dbReference type="Proteomes" id="UP000320551">
    <property type="component" value="Unassembled WGS sequence"/>
</dbReference>
<dbReference type="PANTHER" id="PTHR10412:SF10">
    <property type="entry name" value="GLYCOSYL HYDROLASE FAMILY 63 C-TERMINAL DOMAIN-CONTAINING PROTEIN"/>
    <property type="match status" value="1"/>
</dbReference>
<evidence type="ECO:0000313" key="3">
    <source>
        <dbReference type="Proteomes" id="UP000320551"/>
    </source>
</evidence>
<dbReference type="PANTHER" id="PTHR10412">
    <property type="entry name" value="MANNOSYL-OLIGOSACCHARIDE GLUCOSIDASE"/>
    <property type="match status" value="1"/>
</dbReference>
<dbReference type="EMBL" id="SFBK01000292">
    <property type="protein sequence ID" value="TRU17332.1"/>
    <property type="molecule type" value="Genomic_DNA"/>
</dbReference>
<sequence length="1008" mass="118822">MFTIQDTQKDNSFVEARKQTEEYKRLQEARKQTEEYKRLQEVREQNIPWKKWGPYLSDRQWATVREDYSQDGNAWKYFNYDQSRSRAYRWGEDGILGISDERQRLCFALTLWNENGGLRNENDELWNEKDKHFEKHLKERFFGLTGFDSWPNQGNHMEDVKEYYFYLDNTPTHSYMKALYKYPYKFPYDDLIEENNKRGKDKPEYELIDTNCFDEGYFDVVIEYAKKTPEDILIKITVWNRGSEAHPLHILPTLWFRNTWSWLGDAEREKQKPSLQRVLEKTGNNMVIKAHHGELGDYYLYCQGDTPLLFTENETNNERIFHTPNASKYVKDGINNYVVNQELDKVNPEQKGTKAAAHYNLTIEANESQVIWLRLTDIAPDQLPDANPFGSDFEKVFDKRKEETDAFYQAITPSDFQISDEERQVQRQAFAGMLWNKQFYYYIVQDWLKGDWSYQDRKWHKIYPSDSLPDKAQSDTRKFNSKWTHLHNEDIISMPDKWEYPWYAVWDSAFHAVTFALIDPDFAKEQLCLFLEDWYIHPNGQLPSFEWNFSEGNPPIHAWGAWQVYQIEQDMYGFSDKDFLRKIFHKLNSNFNWWLEVQKIPENNLFSGGFLGLDNISLINRSHFKTDDVKIEQADGTSWMAMFCLNMLRIAIELGSQDPSSEEIEAATMFLKEFLNIANAINDITEKNRTHLWDQKDEFYYDILSIVQENLTLEFPLKYRSLVGLIPLCAIDIFESERQESQNQIIDAFKSKFSDPNSLSQLFLPGTDFNYLRGKYESFYIADKHNNDNLEMYLSIVDFDKLQLIVKKLLDKQEFLSDYGIRSLSKVHDPNSEFGSPYSIPCFMKDMYNNVLPSRILYEPGEAGDCPVHTGNSNWRGPIWFPVNFLIIDSLYKFHDYIHDCLGDEFKVEFPTGEHERNTLKQVAVEISKRLIRIFLLDGSGKRPVYGDNSKLRELFKTRDGQDLILFYEYFHGDTGQGLGASHQTGWTGLVANLIHKVGEYNHNVTSG</sequence>
<evidence type="ECO:0000259" key="1">
    <source>
        <dbReference type="Pfam" id="PF22422"/>
    </source>
</evidence>
<dbReference type="GO" id="GO:0004573">
    <property type="term" value="F:Glc3Man9GlcNAc2 oligosaccharide glucosidase activity"/>
    <property type="evidence" value="ECO:0007669"/>
    <property type="project" value="InterPro"/>
</dbReference>
<accession>A0A552D577</accession>
<name>A0A552D577_MICAE</name>
<comment type="caution">
    <text evidence="2">The sequence shown here is derived from an EMBL/GenBank/DDBJ whole genome shotgun (WGS) entry which is preliminary data.</text>
</comment>
<organism evidence="2 3">
    <name type="scientific">Microcystis aeruginosa Ma_QC_B_20070730_S2</name>
    <dbReference type="NCBI Taxonomy" id="2486256"/>
    <lineage>
        <taxon>Bacteria</taxon>
        <taxon>Bacillati</taxon>
        <taxon>Cyanobacteriota</taxon>
        <taxon>Cyanophyceae</taxon>
        <taxon>Oscillatoriophycideae</taxon>
        <taxon>Chroococcales</taxon>
        <taxon>Microcystaceae</taxon>
        <taxon>Microcystis</taxon>
    </lineage>
</organism>
<dbReference type="InterPro" id="IPR008928">
    <property type="entry name" value="6-hairpin_glycosidase_sf"/>
</dbReference>
<dbReference type="GO" id="GO:0009311">
    <property type="term" value="P:oligosaccharide metabolic process"/>
    <property type="evidence" value="ECO:0007669"/>
    <property type="project" value="InterPro"/>
</dbReference>
<dbReference type="SUPFAM" id="SSF48208">
    <property type="entry name" value="Six-hairpin glycosidases"/>
    <property type="match status" value="1"/>
</dbReference>
<gene>
    <name evidence="2" type="ORF">EWV80_22370</name>
</gene>
<dbReference type="InterPro" id="IPR012341">
    <property type="entry name" value="6hp_glycosidase-like_sf"/>
</dbReference>
<dbReference type="Pfam" id="PF22422">
    <property type="entry name" value="MGH1-like_GH"/>
    <property type="match status" value="1"/>
</dbReference>
<evidence type="ECO:0000313" key="2">
    <source>
        <dbReference type="EMBL" id="TRU17332.1"/>
    </source>
</evidence>
<reference evidence="2 3" key="1">
    <citation type="submission" date="2019-01" db="EMBL/GenBank/DDBJ databases">
        <title>Coherence of Microcystis species and biogeography revealed through population genomics.</title>
        <authorList>
            <person name="Perez-Carrascal O.M."/>
            <person name="Terrat Y."/>
            <person name="Giani A."/>
            <person name="Fortin N."/>
            <person name="Tromas N."/>
            <person name="Shapiro B.J."/>
        </authorList>
    </citation>
    <scope>NUCLEOTIDE SEQUENCE [LARGE SCALE GENOMIC DNA]</scope>
    <source>
        <strain evidence="2">Ma_QC_B_20070730_S2</strain>
    </source>
</reference>
<dbReference type="Gene3D" id="1.50.10.10">
    <property type="match status" value="1"/>
</dbReference>
<dbReference type="InterPro" id="IPR004888">
    <property type="entry name" value="Glycoside_hydrolase_63"/>
</dbReference>
<proteinExistence type="predicted"/>
<feature type="domain" description="Mannosylglycerate hydrolase MGH1-like glycoside hydrolase" evidence="1">
    <location>
        <begin position="500"/>
        <end position="603"/>
    </location>
</feature>